<dbReference type="InterPro" id="IPR036291">
    <property type="entry name" value="NAD(P)-bd_dom_sf"/>
</dbReference>
<evidence type="ECO:0000256" key="3">
    <source>
        <dbReference type="ARBA" id="ARBA00013014"/>
    </source>
</evidence>
<evidence type="ECO:0000256" key="7">
    <source>
        <dbReference type="ARBA" id="ARBA00023002"/>
    </source>
</evidence>
<feature type="chain" id="PRO_5046594149" description="2-dehydropantoate 2-reductase" evidence="11">
    <location>
        <begin position="17"/>
        <end position="311"/>
    </location>
</feature>
<dbReference type="InterPro" id="IPR051402">
    <property type="entry name" value="KPR-Related"/>
</dbReference>
<dbReference type="InterPro" id="IPR003710">
    <property type="entry name" value="ApbA"/>
</dbReference>
<comment type="function">
    <text evidence="10">Catalyzes the NADPH-dependent reduction of ketopantoate into pantoic acid.</text>
</comment>
<proteinExistence type="inferred from homology"/>
<keyword evidence="11" id="KW-0732">Signal</keyword>
<comment type="similarity">
    <text evidence="2 10">Belongs to the ketopantoate reductase family.</text>
</comment>
<dbReference type="NCBIfam" id="TIGR00745">
    <property type="entry name" value="apbA_panE"/>
    <property type="match status" value="1"/>
</dbReference>
<reference evidence="14 15" key="1">
    <citation type="submission" date="2024-09" db="EMBL/GenBank/DDBJ databases">
        <authorList>
            <person name="Sun Q."/>
            <person name="Mori K."/>
        </authorList>
    </citation>
    <scope>NUCLEOTIDE SEQUENCE [LARGE SCALE GENOMIC DNA]</scope>
    <source>
        <strain evidence="14 15">CECT 8726</strain>
    </source>
</reference>
<feature type="domain" description="Ketopantoate reductase N-terminal" evidence="12">
    <location>
        <begin position="3"/>
        <end position="152"/>
    </location>
</feature>
<keyword evidence="6 10" id="KW-0521">NADP</keyword>
<dbReference type="PANTHER" id="PTHR21708">
    <property type="entry name" value="PROBABLE 2-DEHYDROPANTOATE 2-REDUCTASE"/>
    <property type="match status" value="1"/>
</dbReference>
<dbReference type="Proteomes" id="UP001589683">
    <property type="component" value="Unassembled WGS sequence"/>
</dbReference>
<dbReference type="RefSeq" id="WP_213891460.1">
    <property type="nucleotide sequence ID" value="NZ_JAGFNU010000028.1"/>
</dbReference>
<evidence type="ECO:0000256" key="11">
    <source>
        <dbReference type="SAM" id="SignalP"/>
    </source>
</evidence>
<dbReference type="InterPro" id="IPR013332">
    <property type="entry name" value="KPR_N"/>
</dbReference>
<evidence type="ECO:0000256" key="9">
    <source>
        <dbReference type="ARBA" id="ARBA00048793"/>
    </source>
</evidence>
<evidence type="ECO:0000256" key="6">
    <source>
        <dbReference type="ARBA" id="ARBA00022857"/>
    </source>
</evidence>
<dbReference type="Gene3D" id="3.40.50.720">
    <property type="entry name" value="NAD(P)-binding Rossmann-like Domain"/>
    <property type="match status" value="1"/>
</dbReference>
<dbReference type="EMBL" id="JBHMEA010000013">
    <property type="protein sequence ID" value="MFB9231091.1"/>
    <property type="molecule type" value="Genomic_DNA"/>
</dbReference>
<feature type="signal peptide" evidence="11">
    <location>
        <begin position="1"/>
        <end position="16"/>
    </location>
</feature>
<dbReference type="PANTHER" id="PTHR21708:SF26">
    <property type="entry name" value="2-DEHYDROPANTOATE 2-REDUCTASE"/>
    <property type="match status" value="1"/>
</dbReference>
<comment type="caution">
    <text evidence="14">The sequence shown here is derived from an EMBL/GenBank/DDBJ whole genome shotgun (WGS) entry which is preliminary data.</text>
</comment>
<protein>
    <recommendedName>
        <fullName evidence="4 10">2-dehydropantoate 2-reductase</fullName>
        <ecNumber evidence="3 10">1.1.1.169</ecNumber>
    </recommendedName>
    <alternativeName>
        <fullName evidence="8 10">Ketopantoate reductase</fullName>
    </alternativeName>
</protein>
<evidence type="ECO:0000256" key="5">
    <source>
        <dbReference type="ARBA" id="ARBA00022655"/>
    </source>
</evidence>
<dbReference type="Pfam" id="PF02558">
    <property type="entry name" value="ApbA"/>
    <property type="match status" value="1"/>
</dbReference>
<evidence type="ECO:0000313" key="14">
    <source>
        <dbReference type="EMBL" id="MFB9231091.1"/>
    </source>
</evidence>
<keyword evidence="5 10" id="KW-0566">Pantothenate biosynthesis</keyword>
<organism evidence="14 15">
    <name type="scientific">Pseudohalocynthiibacter aestuariivivens</name>
    <dbReference type="NCBI Taxonomy" id="1591409"/>
    <lineage>
        <taxon>Bacteria</taxon>
        <taxon>Pseudomonadati</taxon>
        <taxon>Pseudomonadota</taxon>
        <taxon>Alphaproteobacteria</taxon>
        <taxon>Rhodobacterales</taxon>
        <taxon>Paracoccaceae</taxon>
        <taxon>Pseudohalocynthiibacter</taxon>
    </lineage>
</organism>
<evidence type="ECO:0000259" key="13">
    <source>
        <dbReference type="Pfam" id="PF08546"/>
    </source>
</evidence>
<evidence type="ECO:0000256" key="1">
    <source>
        <dbReference type="ARBA" id="ARBA00004994"/>
    </source>
</evidence>
<comment type="catalytic activity">
    <reaction evidence="9 10">
        <text>(R)-pantoate + NADP(+) = 2-dehydropantoate + NADPH + H(+)</text>
        <dbReference type="Rhea" id="RHEA:16233"/>
        <dbReference type="ChEBI" id="CHEBI:11561"/>
        <dbReference type="ChEBI" id="CHEBI:15378"/>
        <dbReference type="ChEBI" id="CHEBI:15980"/>
        <dbReference type="ChEBI" id="CHEBI:57783"/>
        <dbReference type="ChEBI" id="CHEBI:58349"/>
        <dbReference type="EC" id="1.1.1.169"/>
    </reaction>
</comment>
<name>A0ABV5JDY1_9RHOB</name>
<dbReference type="SUPFAM" id="SSF48179">
    <property type="entry name" value="6-phosphogluconate dehydrogenase C-terminal domain-like"/>
    <property type="match status" value="1"/>
</dbReference>
<dbReference type="SUPFAM" id="SSF51735">
    <property type="entry name" value="NAD(P)-binding Rossmann-fold domains"/>
    <property type="match status" value="1"/>
</dbReference>
<evidence type="ECO:0000259" key="12">
    <source>
        <dbReference type="Pfam" id="PF02558"/>
    </source>
</evidence>
<evidence type="ECO:0000256" key="4">
    <source>
        <dbReference type="ARBA" id="ARBA00019465"/>
    </source>
</evidence>
<evidence type="ECO:0000313" key="15">
    <source>
        <dbReference type="Proteomes" id="UP001589683"/>
    </source>
</evidence>
<evidence type="ECO:0000256" key="8">
    <source>
        <dbReference type="ARBA" id="ARBA00032024"/>
    </source>
</evidence>
<gene>
    <name evidence="14" type="ORF">ACFFUT_04730</name>
</gene>
<feature type="domain" description="Ketopantoate reductase C-terminal" evidence="13">
    <location>
        <begin position="179"/>
        <end position="303"/>
    </location>
</feature>
<dbReference type="Gene3D" id="1.10.1040.10">
    <property type="entry name" value="N-(1-d-carboxylethyl)-l-norvaline Dehydrogenase, domain 2"/>
    <property type="match status" value="1"/>
</dbReference>
<sequence length="311" mass="32715">MKILVMGVGAMGSVYAALLADAGHEVWAVDTWAEHVNAINAQGLRLEGASGDRVVKSIRATSDVTDVGPCDLCLIATKASGVGPAARAAAPVIGPDALVLTIQNGLGSGDRIRQHIAADNVLLGVADGFGASMKGPGHAHHNAMKLIRIGELGGGITPRLIEVEKVWQDAGFDARAFENITQLIWEKFLCNVTFSGPCTVFNETVGELMTNPEHWVIALGAMNEAFVISRAKGIPLGFDDPVAYVTAFGIGMPKARPSMLLDHMAGRASELDAINGIVPFLGREVGVPTPYNDTLTAILRQRESQFAGAPT</sequence>
<evidence type="ECO:0000256" key="2">
    <source>
        <dbReference type="ARBA" id="ARBA00007870"/>
    </source>
</evidence>
<comment type="pathway">
    <text evidence="1 10">Cofactor biosynthesis; (R)-pantothenate biosynthesis; (R)-pantoate from 3-methyl-2-oxobutanoate: step 2/2.</text>
</comment>
<accession>A0ABV5JDY1</accession>
<evidence type="ECO:0000256" key="10">
    <source>
        <dbReference type="RuleBase" id="RU362068"/>
    </source>
</evidence>
<dbReference type="InterPro" id="IPR013752">
    <property type="entry name" value="KPA_reductase"/>
</dbReference>
<dbReference type="EC" id="1.1.1.169" evidence="3 10"/>
<keyword evidence="7 10" id="KW-0560">Oxidoreductase</keyword>
<dbReference type="InterPro" id="IPR013328">
    <property type="entry name" value="6PGD_dom2"/>
</dbReference>
<keyword evidence="15" id="KW-1185">Reference proteome</keyword>
<dbReference type="Pfam" id="PF08546">
    <property type="entry name" value="ApbA_C"/>
    <property type="match status" value="1"/>
</dbReference>
<dbReference type="InterPro" id="IPR008927">
    <property type="entry name" value="6-PGluconate_DH-like_C_sf"/>
</dbReference>